<organism evidence="1 2">
    <name type="scientific">Phaeodactylibacter xiamenensis</name>
    <dbReference type="NCBI Taxonomy" id="1524460"/>
    <lineage>
        <taxon>Bacteria</taxon>
        <taxon>Pseudomonadati</taxon>
        <taxon>Bacteroidota</taxon>
        <taxon>Saprospiria</taxon>
        <taxon>Saprospirales</taxon>
        <taxon>Haliscomenobacteraceae</taxon>
        <taxon>Phaeodactylibacter</taxon>
    </lineage>
</organism>
<accession>A0A098S812</accession>
<gene>
    <name evidence="1" type="ORF">IX84_16365</name>
</gene>
<reference evidence="1 2" key="1">
    <citation type="journal article" date="2014" name="Int. J. Syst. Evol. Microbiol.">
        <title>Phaeodactylibacter xiamenensis gen. nov., sp. nov., a member of the family Saprospiraceae isolated from the marine alga Phaeodactylum tricornutum.</title>
        <authorList>
            <person name="Chen Z.Jr."/>
            <person name="Lei X."/>
            <person name="Lai Q."/>
            <person name="Li Y."/>
            <person name="Zhang B."/>
            <person name="Zhang J."/>
            <person name="Zhang H."/>
            <person name="Yang L."/>
            <person name="Zheng W."/>
            <person name="Tian Y."/>
            <person name="Yu Z."/>
            <person name="Xu H.Jr."/>
            <person name="Zheng T."/>
        </authorList>
    </citation>
    <scope>NUCLEOTIDE SEQUENCE [LARGE SCALE GENOMIC DNA]</scope>
    <source>
        <strain evidence="1 2">KD52</strain>
    </source>
</reference>
<evidence type="ECO:0000313" key="1">
    <source>
        <dbReference type="EMBL" id="KGE87222.1"/>
    </source>
</evidence>
<evidence type="ECO:0000313" key="2">
    <source>
        <dbReference type="Proteomes" id="UP000029736"/>
    </source>
</evidence>
<dbReference type="Proteomes" id="UP000029736">
    <property type="component" value="Unassembled WGS sequence"/>
</dbReference>
<comment type="caution">
    <text evidence="1">The sequence shown here is derived from an EMBL/GenBank/DDBJ whole genome shotgun (WGS) entry which is preliminary data.</text>
</comment>
<dbReference type="STRING" id="1524460.IX84_16365"/>
<dbReference type="AlphaFoldDB" id="A0A098S812"/>
<protein>
    <submittedName>
        <fullName evidence="1">Uncharacterized protein</fullName>
    </submittedName>
</protein>
<sequence length="413" mass="46755">MTRAKYLTCFILLLLAVPLFSQTLTLSVSKDRLQSEDLKAIMVSNQYGVLRYFTFAGQLPKDSAHTFQVRQRIGEALALTLVEEVEDQGYYSFENTTYIGLSDGAVIGRAMAPKKAPNYRNFNVRVADVEGVEEFQLFGPLSRRPEYRVSRGVLNISAKLEDNAGIFAVMRLPGENFLRHFTSPMTADNNFELSREGLGKTVYMGKIAMPYKTEWQGTVKGMLDGYEFHLFNSGQKQIGATDTIPFFTPGGVQFDSLTVFLSDINNKGIAIYGTYKEALPAKIDTFSFEPSFLRSESKSFTFTAGSDEGQHYAISYYYSLGQGRPLASWHLWGEMEGMDQVDFILPDIPEELYEIIPELAEIASPIAIDKNSFYCTQYCDDYDFSARPALLENPKWRMRHGMVARRKLKELEE</sequence>
<name>A0A098S812_9BACT</name>
<dbReference type="RefSeq" id="WP_044222741.1">
    <property type="nucleotide sequence ID" value="NZ_JBKAGJ010000021.1"/>
</dbReference>
<dbReference type="OrthoDB" id="9820963at2"/>
<dbReference type="EMBL" id="JPOS01000038">
    <property type="protein sequence ID" value="KGE87222.1"/>
    <property type="molecule type" value="Genomic_DNA"/>
</dbReference>
<proteinExistence type="predicted"/>
<keyword evidence="2" id="KW-1185">Reference proteome</keyword>